<accession>A0A1H6DSI7</accession>
<gene>
    <name evidence="1" type="ORF">SAMN05444390_10966</name>
</gene>
<protein>
    <submittedName>
        <fullName evidence="1">Uncharacterized protein</fullName>
    </submittedName>
</protein>
<sequence>MEAQCDLFGQLIEAFENDDLTLLAQHYDSEYEGHDKPISEAQRRFGEPEPIPEMSEAEYLRLADGLLEATIREAFGESRGGKPFRESRSALQWLLYDEPLDDGYPFSYRNCCKAAGVDPDELREQLIYMKHRLT</sequence>
<organism evidence="1 2">
    <name type="scientific">Marinobacterium lutimaris</name>
    <dbReference type="NCBI Taxonomy" id="568106"/>
    <lineage>
        <taxon>Bacteria</taxon>
        <taxon>Pseudomonadati</taxon>
        <taxon>Pseudomonadota</taxon>
        <taxon>Gammaproteobacteria</taxon>
        <taxon>Oceanospirillales</taxon>
        <taxon>Oceanospirillaceae</taxon>
        <taxon>Marinobacterium</taxon>
    </lineage>
</organism>
<proteinExistence type="predicted"/>
<evidence type="ECO:0000313" key="1">
    <source>
        <dbReference type="EMBL" id="SEG88352.1"/>
    </source>
</evidence>
<dbReference type="Proteomes" id="UP000236745">
    <property type="component" value="Unassembled WGS sequence"/>
</dbReference>
<keyword evidence="2" id="KW-1185">Reference proteome</keyword>
<evidence type="ECO:0000313" key="2">
    <source>
        <dbReference type="Proteomes" id="UP000236745"/>
    </source>
</evidence>
<dbReference type="OrthoDB" id="5905663at2"/>
<reference evidence="1 2" key="1">
    <citation type="submission" date="2016-10" db="EMBL/GenBank/DDBJ databases">
        <authorList>
            <person name="de Groot N.N."/>
        </authorList>
    </citation>
    <scope>NUCLEOTIDE SEQUENCE [LARGE SCALE GENOMIC DNA]</scope>
    <source>
        <strain evidence="1 2">DSM 22012</strain>
    </source>
</reference>
<name>A0A1H6DSI7_9GAMM</name>
<dbReference type="RefSeq" id="WP_104005867.1">
    <property type="nucleotide sequence ID" value="NZ_FNVQ01000009.1"/>
</dbReference>
<dbReference type="EMBL" id="FNVQ01000009">
    <property type="protein sequence ID" value="SEG88352.1"/>
    <property type="molecule type" value="Genomic_DNA"/>
</dbReference>
<dbReference type="AlphaFoldDB" id="A0A1H6DSI7"/>